<dbReference type="GO" id="GO:0046872">
    <property type="term" value="F:metal ion binding"/>
    <property type="evidence" value="ECO:0007669"/>
    <property type="project" value="UniProtKB-KW"/>
</dbReference>
<dbReference type="Pfam" id="PF00520">
    <property type="entry name" value="Ion_trans"/>
    <property type="match status" value="4"/>
</dbReference>
<feature type="region of interest" description="Disordered" evidence="17">
    <location>
        <begin position="1554"/>
        <end position="1592"/>
    </location>
</feature>
<dbReference type="PRINTS" id="PR01629">
    <property type="entry name" value="TVDCCALPHA1"/>
</dbReference>
<feature type="transmembrane region" description="Helical" evidence="18">
    <location>
        <begin position="527"/>
        <end position="550"/>
    </location>
</feature>
<evidence type="ECO:0000256" key="4">
    <source>
        <dbReference type="ARBA" id="ARBA00022673"/>
    </source>
</evidence>
<keyword evidence="11 18" id="KW-0472">Membrane</keyword>
<feature type="region of interest" description="Disordered" evidence="17">
    <location>
        <begin position="1640"/>
        <end position="1674"/>
    </location>
</feature>
<dbReference type="InterPro" id="IPR002077">
    <property type="entry name" value="VDCCAlpha1"/>
</dbReference>
<dbReference type="InterPro" id="IPR050599">
    <property type="entry name" value="VDCC_alpha-1_subunit"/>
</dbReference>
<dbReference type="PANTHER" id="PTHR45628">
    <property type="entry name" value="VOLTAGE-DEPENDENT CALCIUM CHANNEL TYPE A SUBUNIT ALPHA-1"/>
    <property type="match status" value="1"/>
</dbReference>
<dbReference type="InterPro" id="IPR027359">
    <property type="entry name" value="Volt_channel_dom_sf"/>
</dbReference>
<comment type="catalytic activity">
    <reaction evidence="14">
        <text>Ca(2+)(in) = Ca(2+)(out)</text>
        <dbReference type="Rhea" id="RHEA:29671"/>
        <dbReference type="ChEBI" id="CHEBI:29108"/>
    </reaction>
</comment>
<keyword evidence="15" id="KW-0479">Metal-binding</keyword>
<dbReference type="GO" id="GO:0008331">
    <property type="term" value="F:high voltage-gated calcium channel activity"/>
    <property type="evidence" value="ECO:0007669"/>
    <property type="project" value="TreeGrafter"/>
</dbReference>
<dbReference type="SUPFAM" id="SSF81324">
    <property type="entry name" value="Voltage-gated potassium channels"/>
    <property type="match status" value="4"/>
</dbReference>
<comment type="function">
    <text evidence="16">Voltage-sensitive calcium channels (VSCC) mediate the entry of calcium ions into excitable cells and are also involved in a variety of calcium-dependent processes, including muscle contraction, hormone or neurotransmitter release, gene expression, cell motility, cell division and cell death. This channel gives rise to T-type calcium currents. T-type calcium channels belong to the "low-voltage activated (LVA)" group and are strongly blocked by nickel and mibefradil. A particularity of this type of channels is an opening at quite negative potentials, and a voltage-dependent inactivation. T-type channels serve pacemaking functions in both central neurons and cardiac nodal cells and support calcium signaling in secretory cells and vascular smooth muscle. They may also be involved in the modulation of firing patterns of neurons which is important for information processing as well as in cell growth processes.</text>
</comment>
<feature type="transmembrane region" description="Helical" evidence="18">
    <location>
        <begin position="20"/>
        <end position="39"/>
    </location>
</feature>
<feature type="binding site" evidence="15">
    <location>
        <position position="671"/>
    </location>
    <ligand>
        <name>Ca(2+)</name>
        <dbReference type="ChEBI" id="CHEBI:29108"/>
    </ligand>
</feature>
<keyword evidence="21" id="KW-1185">Reference proteome</keyword>
<evidence type="ECO:0000256" key="15">
    <source>
        <dbReference type="PIRSR" id="PIRSR602077-1"/>
    </source>
</evidence>
<dbReference type="FunFam" id="1.10.287.70:FF:000054">
    <property type="entry name" value="Voltage-dependent T-type calcium channel subunit alpha"/>
    <property type="match status" value="1"/>
</dbReference>
<evidence type="ECO:0000256" key="1">
    <source>
        <dbReference type="ARBA" id="ARBA00004141"/>
    </source>
</evidence>
<feature type="compositionally biased region" description="Low complexity" evidence="17">
    <location>
        <begin position="1566"/>
        <end position="1592"/>
    </location>
</feature>
<keyword evidence="9 18" id="KW-1133">Transmembrane helix</keyword>
<evidence type="ECO:0000259" key="19">
    <source>
        <dbReference type="Pfam" id="PF00520"/>
    </source>
</evidence>
<evidence type="ECO:0000256" key="16">
    <source>
        <dbReference type="RuleBase" id="RU003808"/>
    </source>
</evidence>
<dbReference type="FunFam" id="1.10.287.70:FF:000136">
    <property type="entry name" value="Voltage-dependent T-type calcium channel subunit alpha"/>
    <property type="match status" value="1"/>
</dbReference>
<dbReference type="FunFam" id="1.20.120.350:FF:000008">
    <property type="entry name" value="Voltage-dependent T-type calcium channel subunit alpha"/>
    <property type="match status" value="1"/>
</dbReference>
<feature type="transmembrane region" description="Helical" evidence="18">
    <location>
        <begin position="1146"/>
        <end position="1170"/>
    </location>
</feature>
<feature type="domain" description="Ion transport" evidence="19">
    <location>
        <begin position="490"/>
        <end position="717"/>
    </location>
</feature>
<evidence type="ECO:0000256" key="5">
    <source>
        <dbReference type="ARBA" id="ARBA00022692"/>
    </source>
</evidence>
<evidence type="ECO:0000313" key="21">
    <source>
        <dbReference type="Proteomes" id="UP000694402"/>
    </source>
</evidence>
<keyword evidence="3 16" id="KW-0109">Calcium transport</keyword>
<feature type="transmembrane region" description="Helical" evidence="18">
    <location>
        <begin position="948"/>
        <end position="968"/>
    </location>
</feature>
<feature type="transmembrane region" description="Helical" evidence="18">
    <location>
        <begin position="910"/>
        <end position="928"/>
    </location>
</feature>
<evidence type="ECO:0000256" key="11">
    <source>
        <dbReference type="ARBA" id="ARBA00023136"/>
    </source>
</evidence>
<feature type="compositionally biased region" description="Low complexity" evidence="17">
    <location>
        <begin position="1726"/>
        <end position="1737"/>
    </location>
</feature>
<dbReference type="FunFam" id="1.10.287.70:FF:000557">
    <property type="entry name" value="Voltage-dependent calcium channel type A subunit alpha-1-like Protein"/>
    <property type="match status" value="1"/>
</dbReference>
<evidence type="ECO:0000256" key="13">
    <source>
        <dbReference type="ARBA" id="ARBA00023303"/>
    </source>
</evidence>
<feature type="transmembrane region" description="Helical" evidence="18">
    <location>
        <begin position="612"/>
        <end position="634"/>
    </location>
</feature>
<dbReference type="Proteomes" id="UP000694402">
    <property type="component" value="Unassembled WGS sequence"/>
</dbReference>
<keyword evidence="4 16" id="KW-0107">Calcium channel</keyword>
<keyword evidence="13" id="KW-0407">Ion channel</keyword>
<dbReference type="GO" id="GO:0098703">
    <property type="term" value="P:calcium ion import across plasma membrane"/>
    <property type="evidence" value="ECO:0007669"/>
    <property type="project" value="TreeGrafter"/>
</dbReference>
<evidence type="ECO:0000256" key="10">
    <source>
        <dbReference type="ARBA" id="ARBA00023065"/>
    </source>
</evidence>
<feature type="domain" description="Ion transport" evidence="19">
    <location>
        <begin position="24"/>
        <end position="347"/>
    </location>
</feature>
<feature type="transmembrane region" description="Helical" evidence="18">
    <location>
        <begin position="152"/>
        <end position="172"/>
    </location>
</feature>
<dbReference type="Gene3D" id="1.20.120.350">
    <property type="entry name" value="Voltage-gated potassium channels. Chain C"/>
    <property type="match status" value="4"/>
</dbReference>
<keyword evidence="6" id="KW-0677">Repeat</keyword>
<feature type="binding site" evidence="15">
    <location>
        <position position="296"/>
    </location>
    <ligand>
        <name>Ca(2+)</name>
        <dbReference type="ChEBI" id="CHEBI:29108"/>
    </ligand>
</feature>
<feature type="binding site" evidence="15">
    <location>
        <position position="1119"/>
    </location>
    <ligand>
        <name>Ca(2+)</name>
        <dbReference type="ChEBI" id="CHEBI:29108"/>
    </ligand>
</feature>
<feature type="transmembrane region" description="Helical" evidence="18">
    <location>
        <begin position="1347"/>
        <end position="1374"/>
    </location>
</feature>
<dbReference type="FunFam" id="1.20.120.350:FF:000009">
    <property type="entry name" value="Voltage-dependent T-type calcium channel subunit alpha"/>
    <property type="match status" value="1"/>
</dbReference>
<dbReference type="Ensembl" id="ENSOTST00005189863.1">
    <property type="protein sequence ID" value="ENSOTSP00005113041.1"/>
    <property type="gene ID" value="ENSOTSG00005063407.1"/>
</dbReference>
<gene>
    <name evidence="20" type="primary">LOC112240906</name>
</gene>
<feature type="transmembrane region" description="Helical" evidence="18">
    <location>
        <begin position="60"/>
        <end position="78"/>
    </location>
</feature>
<evidence type="ECO:0000256" key="8">
    <source>
        <dbReference type="ARBA" id="ARBA00022882"/>
    </source>
</evidence>
<organism evidence="20 21">
    <name type="scientific">Oncorhynchus tshawytscha</name>
    <name type="common">Chinook salmon</name>
    <name type="synonym">Salmo tshawytscha</name>
    <dbReference type="NCBI Taxonomy" id="74940"/>
    <lineage>
        <taxon>Eukaryota</taxon>
        <taxon>Metazoa</taxon>
        <taxon>Chordata</taxon>
        <taxon>Craniata</taxon>
        <taxon>Vertebrata</taxon>
        <taxon>Euteleostomi</taxon>
        <taxon>Actinopterygii</taxon>
        <taxon>Neopterygii</taxon>
        <taxon>Teleostei</taxon>
        <taxon>Protacanthopterygii</taxon>
        <taxon>Salmoniformes</taxon>
        <taxon>Salmonidae</taxon>
        <taxon>Salmoninae</taxon>
        <taxon>Oncorhynchus</taxon>
    </lineage>
</organism>
<feature type="transmembrane region" description="Helical" evidence="18">
    <location>
        <begin position="980"/>
        <end position="1001"/>
    </location>
</feature>
<evidence type="ECO:0000256" key="7">
    <source>
        <dbReference type="ARBA" id="ARBA00022837"/>
    </source>
</evidence>
<feature type="region of interest" description="Disordered" evidence="17">
    <location>
        <begin position="1697"/>
        <end position="1759"/>
    </location>
</feature>
<feature type="compositionally biased region" description="Polar residues" evidence="17">
    <location>
        <begin position="1746"/>
        <end position="1759"/>
    </location>
</feature>
<feature type="compositionally biased region" description="Basic and acidic residues" evidence="17">
    <location>
        <begin position="1180"/>
        <end position="1192"/>
    </location>
</feature>
<feature type="domain" description="Ion transport" evidence="19">
    <location>
        <begin position="908"/>
        <end position="1180"/>
    </location>
</feature>
<dbReference type="FunFam" id="1.20.120.350:FF:000012">
    <property type="entry name" value="Voltage-dependent T-type calcium channel subunit alpha"/>
    <property type="match status" value="1"/>
</dbReference>
<accession>A0AAZ3P905</accession>
<reference evidence="20" key="2">
    <citation type="submission" date="2025-08" db="UniProtKB">
        <authorList>
            <consortium name="Ensembl"/>
        </authorList>
    </citation>
    <scope>IDENTIFICATION</scope>
</reference>
<evidence type="ECO:0000256" key="12">
    <source>
        <dbReference type="ARBA" id="ARBA00023180"/>
    </source>
</evidence>
<feature type="region of interest" description="Disordered" evidence="17">
    <location>
        <begin position="1479"/>
        <end position="1512"/>
    </location>
</feature>
<comment type="subcellular location">
    <subcellularLocation>
        <location evidence="1 16">Membrane</location>
        <topology evidence="1 16">Multi-pass membrane protein</topology>
    </subcellularLocation>
</comment>
<evidence type="ECO:0000256" key="3">
    <source>
        <dbReference type="ARBA" id="ARBA00022568"/>
    </source>
</evidence>
<feature type="region of interest" description="Disordered" evidence="17">
    <location>
        <begin position="1796"/>
        <end position="1815"/>
    </location>
</feature>
<keyword evidence="10" id="KW-0406">Ion transport</keyword>
<dbReference type="InterPro" id="IPR005821">
    <property type="entry name" value="Ion_trans_dom"/>
</dbReference>
<keyword evidence="2" id="KW-0813">Transport</keyword>
<feature type="transmembrane region" description="Helical" evidence="18">
    <location>
        <begin position="689"/>
        <end position="712"/>
    </location>
</feature>
<comment type="similarity">
    <text evidence="16">Belongs to the calcium channel alpha-1 subunit (TC 1.A.1.11) family.</text>
</comment>
<dbReference type="PANTHER" id="PTHR45628:SF37">
    <property type="entry name" value="VOLTAGE-DEPENDENT T-TYPE CALCIUM CHANNEL SUBUNIT ALPHA-1H"/>
    <property type="match status" value="1"/>
</dbReference>
<keyword evidence="12" id="KW-0325">Glycoprotein</keyword>
<evidence type="ECO:0000256" key="6">
    <source>
        <dbReference type="ARBA" id="ARBA00022737"/>
    </source>
</evidence>
<keyword evidence="5 18" id="KW-0812">Transmembrane</keyword>
<feature type="domain" description="Ion transport" evidence="19">
    <location>
        <begin position="1227"/>
        <end position="1480"/>
    </location>
</feature>
<feature type="transmembrane region" description="Helical" evidence="18">
    <location>
        <begin position="1449"/>
        <end position="1470"/>
    </location>
</feature>
<evidence type="ECO:0000256" key="17">
    <source>
        <dbReference type="SAM" id="MobiDB-lite"/>
    </source>
</evidence>
<feature type="transmembrane region" description="Helical" evidence="18">
    <location>
        <begin position="284"/>
        <end position="305"/>
    </location>
</feature>
<dbReference type="FunFam" id="1.20.120.350:FF:000007">
    <property type="entry name" value="Voltage-dependent T-type calcium channel subunit alpha"/>
    <property type="match status" value="1"/>
</dbReference>
<dbReference type="PRINTS" id="PR00167">
    <property type="entry name" value="CACHANNEL"/>
</dbReference>
<reference evidence="20" key="3">
    <citation type="submission" date="2025-09" db="UniProtKB">
        <authorList>
            <consortium name="Ensembl"/>
        </authorList>
    </citation>
    <scope>IDENTIFICATION</scope>
</reference>
<proteinExistence type="inferred from homology"/>
<dbReference type="FunFam" id="1.10.287.70:FF:000018">
    <property type="entry name" value="Voltage-dependent T-type calcium channel subunit alpha"/>
    <property type="match status" value="1"/>
</dbReference>
<reference evidence="21" key="1">
    <citation type="journal article" date="2018" name="PLoS ONE">
        <title>Chinook salmon (Oncorhynchus tshawytscha) genome and transcriptome.</title>
        <authorList>
            <person name="Christensen K.A."/>
            <person name="Leong J.S."/>
            <person name="Sakhrani D."/>
            <person name="Biagi C.A."/>
            <person name="Minkley D.R."/>
            <person name="Withler R.E."/>
            <person name="Rondeau E.B."/>
            <person name="Koop B.F."/>
            <person name="Devlin R.H."/>
        </authorList>
    </citation>
    <scope>NUCLEOTIDE SEQUENCE [LARGE SCALE GENOMIC DNA]</scope>
</reference>
<keyword evidence="7 15" id="KW-0106">Calcium</keyword>
<keyword evidence="8 16" id="KW-0851">Voltage-gated channel</keyword>
<feature type="transmembrane region" description="Helical" evidence="18">
    <location>
        <begin position="654"/>
        <end position="669"/>
    </location>
</feature>
<evidence type="ECO:0000256" key="2">
    <source>
        <dbReference type="ARBA" id="ARBA00022448"/>
    </source>
</evidence>
<protein>
    <recommendedName>
        <fullName evidence="16">Voltage-dependent T-type calcium channel subunit alpha</fullName>
    </recommendedName>
</protein>
<feature type="compositionally biased region" description="Basic and acidic residues" evidence="17">
    <location>
        <begin position="1491"/>
        <end position="1510"/>
    </location>
</feature>
<feature type="transmembrane region" description="Helical" evidence="18">
    <location>
        <begin position="311"/>
        <end position="336"/>
    </location>
</feature>
<feature type="transmembrane region" description="Helical" evidence="18">
    <location>
        <begin position="1264"/>
        <end position="1283"/>
    </location>
</feature>
<feature type="transmembrane region" description="Helical" evidence="18">
    <location>
        <begin position="443"/>
        <end position="462"/>
    </location>
</feature>
<evidence type="ECO:0000256" key="9">
    <source>
        <dbReference type="ARBA" id="ARBA00022989"/>
    </source>
</evidence>
<dbReference type="Gene3D" id="1.10.287.70">
    <property type="match status" value="4"/>
</dbReference>
<feature type="transmembrane region" description="Helical" evidence="18">
    <location>
        <begin position="468"/>
        <end position="487"/>
    </location>
</feature>
<sequence>MCPPVSMIYIPLYMFLDSCLHVRVSMLAILLNCVTLGMFQPCDDVHCLNNRCSFLQALDDGIFVFFAVEMLVKMVALGVLGQKGYLGDTWNRLDFFIVIIGMLEYSLDGHNVSLSAIRTVRVLRPLRAINRVPSMRILVTLLLDTLPMLGNVLALCFFVFFIFGIVGVQLWAGLLRNRCFMGEDFKTIYNVSFLTVYYRPEETEDIPFICSTNRENGMLRCSDVPRRRVDGSWCMLGAEGVGEGPGADGPIGGGCVNWYQYYNVCRAGERNPHKGAINFDNIGYAWIAIFQVITLEGWVDIMYYVMDAHSFYNFIYFIFLIIVGSFFMLNLCLVVIATQFSETKQRENALMRSEQRARYLSNASTLASYQEPGSCYEEILRYIGHLYRKLTRRVARAVTHCSTHTPRCTCWTRTHQHTPKGEVNGLANRSIIILYYIYKYYYYYYYDYIIIMSSIIILYYIYKYYYYYYYYDYIIIMSSIIILYYIYNSRYFNRGIMISILINTLSMGIEFHQQPQELTDILEISNLVFTSLFSLEMLLKLLAFGLFGYIKNPYNGFDSVIVIISVWEIIGQADGGLSVLRTFRLLRVLKLVRFLPALRRQLVVLMKTMDNVATFCMLLMLFIFIFSILGMHLFGCKFGLKLDSGDTLPDRKNFDSLLWAIVTVFQILTQEDWNLVLYNGMASTSPLAALYFVALMTFGNYVLFNLLVAILVEGFQAEVSVLLEVPEERFDYHCSITCNITHTHKHTHPNVSLCCAVIGQSPWDSRRASWSSIGRGPSLQQRRSQSSERDSLLSDGAGSEWSNPSWGWSREESFDLLDQSEYLTVPMLRPPDCNGKTFHLPDAGTLRYYSDHEEEEEEDAEEVSLCVCVCLVLEPYKPQWCRDHEDWALYLFSPCNRFRQWCQRVITHKMFDHIILLFIFLNCITIALERPDIQTHSTERVFLSVSNHIFTVIFIAEMTVKVTHLGLYSGEAVYLKSSWNVLDGLLVFVSLLDILVSIASAGGNRILGILRVLRLLRTLRPLRVISRAPGLKLVVETLITSLRPIGNIVLICCGFFIVFGILGVQLFKGKFFHCEGADVRNVTNRTDCLRAGYRWTRRKYNFDNLGQALMSLFVLSSKDGWVSIMYDGLDAVGVDQQPVRNHNPWMLLFFISFLLIVSFFVLNMFVGVVVENFHKCRQDQEEEEAKAREEKRAKRRAEKRRRKAQERPYYADYSPVRLTIHTLCTSHYLDLFITVIIATNVLTMSMEHYNQPQYLEEGLKYCNYVFTLVFVIETVLKLIAFGLRRFFKERWNQLDLAIVLLSVMGITLEEIDLNASLPINPTIIRIMRVLRIARVLKLLKMATGMRALLDTVVQALPQVGNLGLLFMLLFFIYAALGVELFGKLECSEENPCEGLSRHATFQNFGMAFLTLFRVSTGDNWNGIMKDTLRDCRPEDRSCLSYLPLVSPVYFVTFVLTAQFVLVNVVVAVLMKHLEESNKEAQEEAEEEAKEEEARQEEARQQEARQEERCRGSLLTAGRPSLSRMMSLPSDSYMLRPLQPLGHTRYPPIGHDTYKGCGFSGNHPSESQSYRSQSYRSQSYRSQSYRSQSYRSQSYRSLSYRSQSYRSLSYRSLSYRSLSYRSLSYRSLSYRSLICRITHHASSPSHTPEHTHHASSPSHTPEHTHHTSSPPHTPCSPHTSLHACLSFEEDQRSRCLSSQSASPVREWTRKQRMSPPCISVAPPAEAQVSTVTQSTDSSMHLRRRTLSVDSASQRDSLDTNPAETRLSVPFLQLDSSFISITVDSDQSGCSLLMDNESTVEGEGREGGGARNSQSLLGLVPNPLRRRSLVRMLSTREGEEEETQP</sequence>
<feature type="region of interest" description="Disordered" evidence="17">
    <location>
        <begin position="1180"/>
        <end position="1201"/>
    </location>
</feature>
<feature type="region of interest" description="Disordered" evidence="17">
    <location>
        <begin position="768"/>
        <end position="804"/>
    </location>
</feature>
<dbReference type="GO" id="GO:0005891">
    <property type="term" value="C:voltage-gated calcium channel complex"/>
    <property type="evidence" value="ECO:0007669"/>
    <property type="project" value="InterPro"/>
</dbReference>
<dbReference type="GeneTree" id="ENSGT00940000156666"/>
<dbReference type="InterPro" id="IPR005445">
    <property type="entry name" value="VDCC_T_a1"/>
</dbReference>
<feature type="transmembrane region" description="Helical" evidence="18">
    <location>
        <begin position="1227"/>
        <end position="1244"/>
    </location>
</feature>
<evidence type="ECO:0000313" key="20">
    <source>
        <dbReference type="Ensembl" id="ENSOTSP00005113041.1"/>
    </source>
</evidence>
<evidence type="ECO:0000256" key="18">
    <source>
        <dbReference type="SAM" id="Phobius"/>
    </source>
</evidence>
<feature type="transmembrane region" description="Helical" evidence="18">
    <location>
        <begin position="1045"/>
        <end position="1067"/>
    </location>
</feature>
<evidence type="ECO:0000256" key="14">
    <source>
        <dbReference type="ARBA" id="ARBA00036634"/>
    </source>
</evidence>
<name>A0AAZ3P905_ONCTS</name>